<sequence length="629" mass="68100">MIGVSNITNRTDPNSLKSRVFVGNLNTVHMTKTELESIFSKYGAVVGISVHKGYAFIQYANETNARAAVIGEDSKTYYNMVLDVTIASEPKNRKRGRSNIGSSLPSCTNLSELALQAQALSSITGNSVLSLQQFGLEGIMGQPNLVNFAAAANSVFHTPSLSALNVSSAQTAVTAGNIRNKYTRLSNATTTTSSTTPNSLAAKRTRLDGMLGNTGNHNFNSNSSLPAGARGQNLVSLVSATDSLVPPANRRQSSNSGPVRSVSDQSTSNSLVRNRIITSTSSRTTNSTTTSSNQNPQPAEKISDVHLNRPQNLGHSFESDHPTVQQPNRTASSTKSNSPHSNTYCRLRIPILGVHSHSEDILICGRCRRLFEQVDELISHKMAGCSLDKDSGASCRCRAVGEPENLECAYCGANFSTAWGLMHHCHSDHFLTIYALPSPPPSPSASSNSPSSELSSIVSRRSNNEGENLSEKSMRSNSHSDRSNHTGKHATSLVRQNIKPEHPTFDNHHSSSSHSVEENRENSDWDAEEEEENNDRSGGDTPTLESVHNGKFSSPDTPRDHSCDQSDTRSTSGASDSEISNEIRSKRLLKSRSPPCPRRSRGSEYGRHETVDDDDYADDDSEPGNIKTE</sequence>
<keyword evidence="1" id="KW-0694">RNA-binding</keyword>
<evidence type="ECO:0000256" key="2">
    <source>
        <dbReference type="SAM" id="MobiDB-lite"/>
    </source>
</evidence>
<feature type="region of interest" description="Disordered" evidence="2">
    <location>
        <begin position="244"/>
        <end position="340"/>
    </location>
</feature>
<dbReference type="PROSITE" id="PS50102">
    <property type="entry name" value="RRM"/>
    <property type="match status" value="1"/>
</dbReference>
<dbReference type="CDD" id="cd12341">
    <property type="entry name" value="RRM_hnRNPC_like"/>
    <property type="match status" value="1"/>
</dbReference>
<keyword evidence="4" id="KW-1185">Reference proteome</keyword>
<dbReference type="InterPro" id="IPR013087">
    <property type="entry name" value="Znf_C2H2_type"/>
</dbReference>
<proteinExistence type="predicted"/>
<feature type="region of interest" description="Disordered" evidence="2">
    <location>
        <begin position="439"/>
        <end position="629"/>
    </location>
</feature>
<dbReference type="SUPFAM" id="SSF54928">
    <property type="entry name" value="RNA-binding domain, RBD"/>
    <property type="match status" value="1"/>
</dbReference>
<evidence type="ECO:0000256" key="1">
    <source>
        <dbReference type="ARBA" id="ARBA00022884"/>
    </source>
</evidence>
<feature type="region of interest" description="Disordered" evidence="2">
    <location>
        <begin position="208"/>
        <end position="227"/>
    </location>
</feature>
<dbReference type="SMART" id="SM00360">
    <property type="entry name" value="RRM"/>
    <property type="match status" value="1"/>
</dbReference>
<feature type="compositionally biased region" description="Basic and acidic residues" evidence="2">
    <location>
        <begin position="601"/>
        <end position="610"/>
    </location>
</feature>
<dbReference type="InterPro" id="IPR035979">
    <property type="entry name" value="RBD_domain_sf"/>
</dbReference>
<dbReference type="GO" id="GO:0005634">
    <property type="term" value="C:nucleus"/>
    <property type="evidence" value="ECO:0007669"/>
    <property type="project" value="TreeGrafter"/>
</dbReference>
<name>A0A183MNM6_9TREM</name>
<feature type="compositionally biased region" description="Polar residues" evidence="2">
    <location>
        <begin position="250"/>
        <end position="272"/>
    </location>
</feature>
<protein>
    <submittedName>
        <fullName evidence="3">Uncharacterized protein</fullName>
    </submittedName>
</protein>
<feature type="compositionally biased region" description="Acidic residues" evidence="2">
    <location>
        <begin position="611"/>
        <end position="622"/>
    </location>
</feature>
<dbReference type="Proteomes" id="UP000277204">
    <property type="component" value="Unassembled WGS sequence"/>
</dbReference>
<dbReference type="PANTHER" id="PTHR13968">
    <property type="entry name" value="HETEROGENEOUS NUCLEAR RIBONUCLEOPROTEIN"/>
    <property type="match status" value="1"/>
</dbReference>
<feature type="compositionally biased region" description="Acidic residues" evidence="2">
    <location>
        <begin position="524"/>
        <end position="533"/>
    </location>
</feature>
<feature type="compositionally biased region" description="Polar residues" evidence="2">
    <location>
        <begin position="322"/>
        <end position="340"/>
    </location>
</feature>
<feature type="compositionally biased region" description="Basic and acidic residues" evidence="2">
    <location>
        <begin position="469"/>
        <end position="484"/>
    </location>
</feature>
<feature type="compositionally biased region" description="Polar residues" evidence="2">
    <location>
        <begin position="213"/>
        <end position="225"/>
    </location>
</feature>
<dbReference type="AlphaFoldDB" id="A0A183MNM6"/>
<dbReference type="EMBL" id="UZAI01017430">
    <property type="protein sequence ID" value="VDP24567.1"/>
    <property type="molecule type" value="Genomic_DNA"/>
</dbReference>
<gene>
    <name evidence="3" type="ORF">SMRZ_LOCUS17651</name>
</gene>
<feature type="compositionally biased region" description="Polar residues" evidence="2">
    <location>
        <begin position="568"/>
        <end position="582"/>
    </location>
</feature>
<reference evidence="3 4" key="1">
    <citation type="submission" date="2018-11" db="EMBL/GenBank/DDBJ databases">
        <authorList>
            <consortium name="Pathogen Informatics"/>
        </authorList>
    </citation>
    <scope>NUCLEOTIDE SEQUENCE [LARGE SCALE GENOMIC DNA]</scope>
    <source>
        <strain evidence="3 4">Zambia</strain>
    </source>
</reference>
<feature type="compositionally biased region" description="Basic and acidic residues" evidence="2">
    <location>
        <begin position="557"/>
        <end position="567"/>
    </location>
</feature>
<feature type="compositionally biased region" description="Polar residues" evidence="2">
    <location>
        <begin position="543"/>
        <end position="556"/>
    </location>
</feature>
<feature type="compositionally biased region" description="Low complexity" evidence="2">
    <location>
        <begin position="273"/>
        <end position="293"/>
    </location>
</feature>
<dbReference type="PANTHER" id="PTHR13968:SF26">
    <property type="entry name" value="RRM DOMAIN-CONTAINING PROTEIN"/>
    <property type="match status" value="1"/>
</dbReference>
<dbReference type="GO" id="GO:0003723">
    <property type="term" value="F:RNA binding"/>
    <property type="evidence" value="ECO:0007669"/>
    <property type="project" value="UniProtKB-UniRule"/>
</dbReference>
<dbReference type="InterPro" id="IPR051186">
    <property type="entry name" value="RRM_HNRPC/RALY_subfam"/>
</dbReference>
<evidence type="ECO:0000313" key="3">
    <source>
        <dbReference type="EMBL" id="VDP24567.1"/>
    </source>
</evidence>
<dbReference type="InterPro" id="IPR000504">
    <property type="entry name" value="RRM_dom"/>
</dbReference>
<organism evidence="3 4">
    <name type="scientific">Schistosoma margrebowiei</name>
    <dbReference type="NCBI Taxonomy" id="48269"/>
    <lineage>
        <taxon>Eukaryota</taxon>
        <taxon>Metazoa</taxon>
        <taxon>Spiralia</taxon>
        <taxon>Lophotrochozoa</taxon>
        <taxon>Platyhelminthes</taxon>
        <taxon>Trematoda</taxon>
        <taxon>Digenea</taxon>
        <taxon>Strigeidida</taxon>
        <taxon>Schistosomatoidea</taxon>
        <taxon>Schistosomatidae</taxon>
        <taxon>Schistosoma</taxon>
    </lineage>
</organism>
<feature type="compositionally biased region" description="Low complexity" evidence="2">
    <location>
        <begin position="444"/>
        <end position="461"/>
    </location>
</feature>
<dbReference type="Gene3D" id="3.30.70.330">
    <property type="match status" value="1"/>
</dbReference>
<evidence type="ECO:0000313" key="4">
    <source>
        <dbReference type="Proteomes" id="UP000277204"/>
    </source>
</evidence>
<feature type="compositionally biased region" description="Basic and acidic residues" evidence="2">
    <location>
        <begin position="498"/>
        <end position="523"/>
    </location>
</feature>
<dbReference type="Pfam" id="PF00076">
    <property type="entry name" value="RRM_1"/>
    <property type="match status" value="1"/>
</dbReference>
<dbReference type="PROSITE" id="PS00028">
    <property type="entry name" value="ZINC_FINGER_C2H2_1"/>
    <property type="match status" value="1"/>
</dbReference>
<dbReference type="InterPro" id="IPR012677">
    <property type="entry name" value="Nucleotide-bd_a/b_plait_sf"/>
</dbReference>
<dbReference type="STRING" id="48269.A0A183MNM6"/>
<accession>A0A183MNM6</accession>